<dbReference type="RefSeq" id="WP_090560006.1">
    <property type="nucleotide sequence ID" value="NZ_FNRA01000018.1"/>
</dbReference>
<keyword evidence="3" id="KW-0464">Manganese</keyword>
<dbReference type="AlphaFoldDB" id="A0A1H4HJ16"/>
<name>A0A1H4HJ16_9SPHI</name>
<dbReference type="STRING" id="425514.SAMN05443550_11838"/>
<accession>A0A1H4HJ16</accession>
<dbReference type="Gene3D" id="3.40.800.10">
    <property type="entry name" value="Ureohydrolase domain"/>
    <property type="match status" value="1"/>
</dbReference>
<evidence type="ECO:0000256" key="2">
    <source>
        <dbReference type="ARBA" id="ARBA00022801"/>
    </source>
</evidence>
<comment type="similarity">
    <text evidence="4">Belongs to the arginase family.</text>
</comment>
<dbReference type="Pfam" id="PF00491">
    <property type="entry name" value="Arginase"/>
    <property type="match status" value="1"/>
</dbReference>
<dbReference type="PANTHER" id="PTHR43782:SF3">
    <property type="entry name" value="ARGINASE"/>
    <property type="match status" value="1"/>
</dbReference>
<dbReference type="SUPFAM" id="SSF52768">
    <property type="entry name" value="Arginase/deacetylase"/>
    <property type="match status" value="1"/>
</dbReference>
<dbReference type="OrthoDB" id="9789727at2"/>
<keyword evidence="6" id="KW-1185">Reference proteome</keyword>
<dbReference type="CDD" id="cd09999">
    <property type="entry name" value="Arginase-like_1"/>
    <property type="match status" value="1"/>
</dbReference>
<organism evidence="5 6">
    <name type="scientific">Pedobacter hartonius</name>
    <dbReference type="NCBI Taxonomy" id="425514"/>
    <lineage>
        <taxon>Bacteria</taxon>
        <taxon>Pseudomonadati</taxon>
        <taxon>Bacteroidota</taxon>
        <taxon>Sphingobacteriia</taxon>
        <taxon>Sphingobacteriales</taxon>
        <taxon>Sphingobacteriaceae</taxon>
        <taxon>Pedobacter</taxon>
    </lineage>
</organism>
<keyword evidence="1" id="KW-0479">Metal-binding</keyword>
<sequence>MRNPICILEFPSNLGLKEPCAGREPGVKKLPDFLRKHHFHSSLNPSSILNLAPPPYSMSLDEISGVRNAGQISEYAEEQSLILERVLSENNFPIVIGGDCSILIGNSLALKKTGEFALFFLDGHTDFMWPSLSHTGGAAGMDLAIVTGYGHNKLTDISGEKPYFKEQNVWCVGNRDYEEWYVKAIADSGINYVDLNLLRQKGIGKCISDFLQMVRDKNLNGFWIHIDVDVLNDHIMPAVDSRQPDGLEYTEFNEMLTLLLSDTKAIGLEITILDPDLDPLGIYTKNFVANFCGTVNSIQNLHEQ</sequence>
<evidence type="ECO:0000256" key="3">
    <source>
        <dbReference type="ARBA" id="ARBA00023211"/>
    </source>
</evidence>
<evidence type="ECO:0000313" key="5">
    <source>
        <dbReference type="EMBL" id="SEB21062.1"/>
    </source>
</evidence>
<proteinExistence type="inferred from homology"/>
<dbReference type="InterPro" id="IPR006035">
    <property type="entry name" value="Ureohydrolase"/>
</dbReference>
<dbReference type="GO" id="GO:0004053">
    <property type="term" value="F:arginase activity"/>
    <property type="evidence" value="ECO:0007669"/>
    <property type="project" value="TreeGrafter"/>
</dbReference>
<dbReference type="GO" id="GO:0005737">
    <property type="term" value="C:cytoplasm"/>
    <property type="evidence" value="ECO:0007669"/>
    <property type="project" value="TreeGrafter"/>
</dbReference>
<evidence type="ECO:0000313" key="6">
    <source>
        <dbReference type="Proteomes" id="UP000198850"/>
    </source>
</evidence>
<gene>
    <name evidence="5" type="ORF">SAMN05443550_11838</name>
</gene>
<dbReference type="GO" id="GO:0030145">
    <property type="term" value="F:manganese ion binding"/>
    <property type="evidence" value="ECO:0007669"/>
    <property type="project" value="TreeGrafter"/>
</dbReference>
<evidence type="ECO:0000256" key="4">
    <source>
        <dbReference type="PROSITE-ProRule" id="PRU00742"/>
    </source>
</evidence>
<protein>
    <submittedName>
        <fullName evidence="5">Arginase</fullName>
    </submittedName>
</protein>
<dbReference type="EMBL" id="FNRA01000018">
    <property type="protein sequence ID" value="SEB21062.1"/>
    <property type="molecule type" value="Genomic_DNA"/>
</dbReference>
<dbReference type="InterPro" id="IPR023696">
    <property type="entry name" value="Ureohydrolase_dom_sf"/>
</dbReference>
<reference evidence="5 6" key="1">
    <citation type="submission" date="2016-10" db="EMBL/GenBank/DDBJ databases">
        <authorList>
            <person name="de Groot N.N."/>
        </authorList>
    </citation>
    <scope>NUCLEOTIDE SEQUENCE [LARGE SCALE GENOMIC DNA]</scope>
    <source>
        <strain evidence="5 6">DSM 19033</strain>
    </source>
</reference>
<dbReference type="PRINTS" id="PR00116">
    <property type="entry name" value="ARGINASE"/>
</dbReference>
<dbReference type="PROSITE" id="PS51409">
    <property type="entry name" value="ARGINASE_2"/>
    <property type="match status" value="1"/>
</dbReference>
<dbReference type="PANTHER" id="PTHR43782">
    <property type="entry name" value="ARGINASE"/>
    <property type="match status" value="1"/>
</dbReference>
<evidence type="ECO:0000256" key="1">
    <source>
        <dbReference type="ARBA" id="ARBA00022723"/>
    </source>
</evidence>
<keyword evidence="2" id="KW-0378">Hydrolase</keyword>
<dbReference type="Proteomes" id="UP000198850">
    <property type="component" value="Unassembled WGS sequence"/>
</dbReference>